<accession>A0AA41YVQ7</accession>
<gene>
    <name evidence="2" type="ORF">M8523_15660</name>
</gene>
<dbReference type="InterPro" id="IPR006311">
    <property type="entry name" value="TAT_signal"/>
</dbReference>
<dbReference type="AlphaFoldDB" id="A0AA41YVQ7"/>
<comment type="caution">
    <text evidence="2">The sequence shown here is derived from an EMBL/GenBank/DDBJ whole genome shotgun (WGS) entry which is preliminary data.</text>
</comment>
<dbReference type="GO" id="GO:0030976">
    <property type="term" value="F:thiamine pyrophosphate binding"/>
    <property type="evidence" value="ECO:0007669"/>
    <property type="project" value="TreeGrafter"/>
</dbReference>
<keyword evidence="1" id="KW-0732">Signal</keyword>
<dbReference type="GO" id="GO:0030288">
    <property type="term" value="C:outer membrane-bounded periplasmic space"/>
    <property type="evidence" value="ECO:0007669"/>
    <property type="project" value="TreeGrafter"/>
</dbReference>
<dbReference type="EMBL" id="JAMOIM010000010">
    <property type="protein sequence ID" value="MCW6509456.1"/>
    <property type="molecule type" value="Genomic_DNA"/>
</dbReference>
<evidence type="ECO:0000256" key="1">
    <source>
        <dbReference type="ARBA" id="ARBA00022729"/>
    </source>
</evidence>
<dbReference type="PANTHER" id="PTHR30006:SF2">
    <property type="entry name" value="ABC TRANSPORTER SUBSTRATE-BINDING PROTEIN"/>
    <property type="match status" value="1"/>
</dbReference>
<dbReference type="SUPFAM" id="SSF53850">
    <property type="entry name" value="Periplasmic binding protein-like II"/>
    <property type="match status" value="1"/>
</dbReference>
<dbReference type="GO" id="GO:0015888">
    <property type="term" value="P:thiamine transport"/>
    <property type="evidence" value="ECO:0007669"/>
    <property type="project" value="TreeGrafter"/>
</dbReference>
<dbReference type="PROSITE" id="PS51318">
    <property type="entry name" value="TAT"/>
    <property type="match status" value="1"/>
</dbReference>
<dbReference type="Proteomes" id="UP001165667">
    <property type="component" value="Unassembled WGS sequence"/>
</dbReference>
<protein>
    <submittedName>
        <fullName evidence="2">ABC transporter substrate-binding protein</fullName>
    </submittedName>
</protein>
<evidence type="ECO:0000313" key="2">
    <source>
        <dbReference type="EMBL" id="MCW6509456.1"/>
    </source>
</evidence>
<evidence type="ECO:0000313" key="3">
    <source>
        <dbReference type="Proteomes" id="UP001165667"/>
    </source>
</evidence>
<keyword evidence="3" id="KW-1185">Reference proteome</keyword>
<proteinExistence type="predicted"/>
<name>A0AA41YVQ7_9HYPH</name>
<dbReference type="Pfam" id="PF13343">
    <property type="entry name" value="SBP_bac_6"/>
    <property type="match status" value="1"/>
</dbReference>
<dbReference type="RefSeq" id="WP_282585829.1">
    <property type="nucleotide sequence ID" value="NZ_JAMOIM010000010.1"/>
</dbReference>
<dbReference type="Gene3D" id="3.40.190.10">
    <property type="entry name" value="Periplasmic binding protein-like II"/>
    <property type="match status" value="2"/>
</dbReference>
<dbReference type="GO" id="GO:0030975">
    <property type="term" value="F:thiamine binding"/>
    <property type="evidence" value="ECO:0007669"/>
    <property type="project" value="TreeGrafter"/>
</dbReference>
<dbReference type="PANTHER" id="PTHR30006">
    <property type="entry name" value="THIAMINE-BINDING PERIPLASMIC PROTEIN-RELATED"/>
    <property type="match status" value="1"/>
</dbReference>
<sequence length="379" mass="40494">MAFHRHLSSSPQTTRREFVAGAGALGAAAFGGLPLFGAAQAHAATMADWAAAPDVEKAKIEGQQFVSYGMPDSWANYGEVLQKLAQHYGFKLDHSDTDMNSLEEVTKFEAEKNNPVAICADIGILFGKVAEQKGVVPPYMPPNAAKLPAGLKGEKGGWVATFTGVPSMVVNTNVIKNVPTSWADLAKPEYKGQVEVIDAAGGAGTAIATYIAWAYAFGGNENNLAPAAAFTKSMIPQFATSAANAQTLEKGEVPIQIKYDFNCIAAAKQLQSKGIAAKVVVPESIYAPSALMLNTYNFPKMNIAKLMLDFVLSDEGQAAFAKFGARPIRWVLGDLKLPDDAKANWLPDADYAKVHVLPDWSKVDLQKVAETWRDEVAGG</sequence>
<organism evidence="2 3">
    <name type="scientific">Lichenifustis flavocetrariae</name>
    <dbReference type="NCBI Taxonomy" id="2949735"/>
    <lineage>
        <taxon>Bacteria</taxon>
        <taxon>Pseudomonadati</taxon>
        <taxon>Pseudomonadota</taxon>
        <taxon>Alphaproteobacteria</taxon>
        <taxon>Hyphomicrobiales</taxon>
        <taxon>Lichenihabitantaceae</taxon>
        <taxon>Lichenifustis</taxon>
    </lineage>
</organism>
<reference evidence="2" key="1">
    <citation type="submission" date="2022-05" db="EMBL/GenBank/DDBJ databases">
        <authorList>
            <person name="Pankratov T."/>
        </authorList>
    </citation>
    <scope>NUCLEOTIDE SEQUENCE</scope>
    <source>
        <strain evidence="2">BP6-180914</strain>
    </source>
</reference>